<dbReference type="Proteomes" id="UP000092445">
    <property type="component" value="Unassembled WGS sequence"/>
</dbReference>
<dbReference type="InterPro" id="IPR019532">
    <property type="entry name" value="Nucl_RNA-splicing_assoc_SR-25"/>
</dbReference>
<dbReference type="GO" id="GO:0016607">
    <property type="term" value="C:nuclear speck"/>
    <property type="evidence" value="ECO:0007669"/>
    <property type="project" value="UniProtKB-SubCell"/>
</dbReference>
<accession>A0A1A9ZLA7</accession>
<feature type="compositionally biased region" description="Basic and acidic residues" evidence="8">
    <location>
        <begin position="34"/>
        <end position="53"/>
    </location>
</feature>
<dbReference type="GO" id="GO:0006397">
    <property type="term" value="P:mRNA processing"/>
    <property type="evidence" value="ECO:0007669"/>
    <property type="project" value="UniProtKB-KW"/>
</dbReference>
<evidence type="ECO:0000256" key="7">
    <source>
        <dbReference type="ARBA" id="ARBA00023242"/>
    </source>
</evidence>
<keyword evidence="7" id="KW-0539">Nucleus</keyword>
<sequence length="140" mass="16364">MAKSKKSKKKHNHKERKEKKKSKKLKKTHKSKKKSENLKNISETRKAKQRGSDIDDNFEIPVTLMNSKSHAPETPEEYQRRQNKIRRETDPVTGRSRLIRGSGEILEEIVSKQRHKTINKEATEADGSYFHENISSQLKK</sequence>
<feature type="region of interest" description="Disordered" evidence="8">
    <location>
        <begin position="1"/>
        <end position="99"/>
    </location>
</feature>
<organism evidence="9 10">
    <name type="scientific">Glossina pallidipes</name>
    <name type="common">Tsetse fly</name>
    <dbReference type="NCBI Taxonomy" id="7398"/>
    <lineage>
        <taxon>Eukaryota</taxon>
        <taxon>Metazoa</taxon>
        <taxon>Ecdysozoa</taxon>
        <taxon>Arthropoda</taxon>
        <taxon>Hexapoda</taxon>
        <taxon>Insecta</taxon>
        <taxon>Pterygota</taxon>
        <taxon>Neoptera</taxon>
        <taxon>Endopterygota</taxon>
        <taxon>Diptera</taxon>
        <taxon>Brachycera</taxon>
        <taxon>Muscomorpha</taxon>
        <taxon>Hippoboscoidea</taxon>
        <taxon>Glossinidae</taxon>
        <taxon>Glossina</taxon>
    </lineage>
</organism>
<feature type="compositionally biased region" description="Basic residues" evidence="8">
    <location>
        <begin position="1"/>
        <end position="33"/>
    </location>
</feature>
<feature type="region of interest" description="Disordered" evidence="8">
    <location>
        <begin position="119"/>
        <end position="140"/>
    </location>
</feature>
<evidence type="ECO:0000256" key="5">
    <source>
        <dbReference type="ARBA" id="ARBA00022664"/>
    </source>
</evidence>
<dbReference type="EnsemblMetazoa" id="GPAI018174-RA">
    <property type="protein sequence ID" value="GPAI018174-PA"/>
    <property type="gene ID" value="GPAI018174"/>
</dbReference>
<dbReference type="VEuPathDB" id="VectorBase:GPAI018174"/>
<feature type="compositionally biased region" description="Basic and acidic residues" evidence="8">
    <location>
        <begin position="70"/>
        <end position="90"/>
    </location>
</feature>
<protein>
    <recommendedName>
        <fullName evidence="4">ADP-ribosylation factor-like protein 6-interacting protein 4</fullName>
    </recommendedName>
</protein>
<evidence type="ECO:0000256" key="3">
    <source>
        <dbReference type="ARBA" id="ARBA00006852"/>
    </source>
</evidence>
<keyword evidence="6" id="KW-0508">mRNA splicing</keyword>
<keyword evidence="10" id="KW-1185">Reference proteome</keyword>
<dbReference type="Pfam" id="PF10500">
    <property type="entry name" value="SR-25"/>
    <property type="match status" value="1"/>
</dbReference>
<dbReference type="STRING" id="7398.A0A1A9ZLA7"/>
<evidence type="ECO:0000256" key="6">
    <source>
        <dbReference type="ARBA" id="ARBA00023187"/>
    </source>
</evidence>
<evidence type="ECO:0000256" key="8">
    <source>
        <dbReference type="SAM" id="MobiDB-lite"/>
    </source>
</evidence>
<keyword evidence="5" id="KW-0507">mRNA processing</keyword>
<dbReference type="AlphaFoldDB" id="A0A1A9ZLA7"/>
<evidence type="ECO:0000313" key="10">
    <source>
        <dbReference type="Proteomes" id="UP000092445"/>
    </source>
</evidence>
<reference evidence="9" key="2">
    <citation type="submission" date="2020-05" db="UniProtKB">
        <authorList>
            <consortium name="EnsemblMetazoa"/>
        </authorList>
    </citation>
    <scope>IDENTIFICATION</scope>
    <source>
        <strain evidence="9">IAEA</strain>
    </source>
</reference>
<proteinExistence type="inferred from homology"/>
<comment type="subcellular location">
    <subcellularLocation>
        <location evidence="1">Nucleus speckle</location>
    </subcellularLocation>
    <subcellularLocation>
        <location evidence="2">Nucleus</location>
        <location evidence="2">Nucleolus</location>
    </subcellularLocation>
</comment>
<dbReference type="GO" id="GO:0008380">
    <property type="term" value="P:RNA splicing"/>
    <property type="evidence" value="ECO:0007669"/>
    <property type="project" value="UniProtKB-KW"/>
</dbReference>
<dbReference type="GO" id="GO:0005730">
    <property type="term" value="C:nucleolus"/>
    <property type="evidence" value="ECO:0007669"/>
    <property type="project" value="UniProtKB-SubCell"/>
</dbReference>
<comment type="similarity">
    <text evidence="3">Belongs to the ARL6IP4 family.</text>
</comment>
<evidence type="ECO:0000256" key="2">
    <source>
        <dbReference type="ARBA" id="ARBA00004604"/>
    </source>
</evidence>
<evidence type="ECO:0000256" key="1">
    <source>
        <dbReference type="ARBA" id="ARBA00004324"/>
    </source>
</evidence>
<evidence type="ECO:0000256" key="4">
    <source>
        <dbReference type="ARBA" id="ARBA00017993"/>
    </source>
</evidence>
<name>A0A1A9ZLA7_GLOPL</name>
<reference evidence="10" key="1">
    <citation type="submission" date="2014-03" db="EMBL/GenBank/DDBJ databases">
        <authorList>
            <person name="Aksoy S."/>
            <person name="Warren W."/>
            <person name="Wilson R.K."/>
        </authorList>
    </citation>
    <scope>NUCLEOTIDE SEQUENCE [LARGE SCALE GENOMIC DNA]</scope>
    <source>
        <strain evidence="10">IAEA</strain>
    </source>
</reference>
<evidence type="ECO:0000313" key="9">
    <source>
        <dbReference type="EnsemblMetazoa" id="GPAI018174-PA"/>
    </source>
</evidence>